<dbReference type="SUPFAM" id="SSF49899">
    <property type="entry name" value="Concanavalin A-like lectins/glucanases"/>
    <property type="match status" value="3"/>
</dbReference>
<protein>
    <recommendedName>
        <fullName evidence="4">LamG-like jellyroll fold domain-containing protein</fullName>
    </recommendedName>
</protein>
<dbReference type="PANTHER" id="PTHR42535:SF2">
    <property type="entry name" value="CHROMOSOME UNDETERMINED SCAFFOLD_146, WHOLE GENOME SHOTGUN SEQUENCE"/>
    <property type="match status" value="1"/>
</dbReference>
<organism evidence="5 6">
    <name type="scientific">Candidatus Yonathbacteria bacterium RIFCSPHIGHO2_02_FULL_44_14</name>
    <dbReference type="NCBI Taxonomy" id="1802724"/>
    <lineage>
        <taxon>Bacteria</taxon>
        <taxon>Candidatus Yonathiibacteriota</taxon>
    </lineage>
</organism>
<feature type="domain" description="LamG-like jellyroll fold" evidence="4">
    <location>
        <begin position="320"/>
        <end position="445"/>
    </location>
</feature>
<proteinExistence type="predicted"/>
<dbReference type="AlphaFoldDB" id="A0A1G2S7S6"/>
<dbReference type="InterPro" id="IPR006558">
    <property type="entry name" value="LamG-like"/>
</dbReference>
<dbReference type="Gene3D" id="2.60.120.200">
    <property type="match status" value="3"/>
</dbReference>
<feature type="domain" description="LamG-like jellyroll fold" evidence="4">
    <location>
        <begin position="111"/>
        <end position="234"/>
    </location>
</feature>
<evidence type="ECO:0000256" key="2">
    <source>
        <dbReference type="ARBA" id="ARBA00023157"/>
    </source>
</evidence>
<dbReference type="SMART" id="SM00560">
    <property type="entry name" value="LamGL"/>
    <property type="match status" value="3"/>
</dbReference>
<name>A0A1G2S7S6_9BACT</name>
<dbReference type="PANTHER" id="PTHR42535">
    <property type="entry name" value="OOKINETE PROTEIN, PUTATIVE-RELATED"/>
    <property type="match status" value="1"/>
</dbReference>
<sequence length="684" mass="72473">MIYNRTHKVKRYWGFLPLLIFLLSASSVSAATLQKPPNNLGLVGYWPMNEGTSTQAGDFSGRGNTGTLTNMANPATGTSGWGNGKLAGGLNFDGVDDSVDIGTGSSLNVSGAGAVSLWFKQNGAPVGYHALVNKFNTNGYQLYITYNSLFSFWSGSTINSTYTLSSSDLSWHHYVVTTNGTTLTFYVDGIQKGTGNMGFGSSVPTVHALGVFGSNKTNGVMDDVRIYNRALSVAEIANLYQSGSAKLNTSQNNKVTNGLVGLWYFDGADMSGTTAYDRSGSGNNGTLTNGPLRAIGKVGQGLSFDGSNDYVNSANNFDSSVFSVCAWIYPTASNTLARVITTPSGNTTKWSIIFNTSKVSFDVNSGTAPGTSALALNNWYHVCGTYDGANKLLYLNSINQIASGAGSIAYDAGTGIRIGARHNTSRFFAGGIDDVRIYNRALTQAEITQLYNMGGSKINAPQNNIPGSTLQSGLVGLWSFNGPDMSGTTAYDRSTSGNNGTLTNGPLRAIGKVGQGLYFDGTDDYVAVPHSATLNSYPLTVSAWFKTSMTGNAGIVNKYVSSSANGYQLYFNNGTLCAWYIRDGGNHVWNGGNCSLGAGGLNNNTWHNAVFVVDSSGGAMYVDGTLRATQVWSGSPGVITTTQGISIGYYPNSAGNFRGFIDDVRIYNRALTQVEVTQLYNIGR</sequence>
<feature type="chain" id="PRO_5009584344" description="LamG-like jellyroll fold domain-containing protein" evidence="3">
    <location>
        <begin position="31"/>
        <end position="684"/>
    </location>
</feature>
<evidence type="ECO:0000256" key="1">
    <source>
        <dbReference type="ARBA" id="ARBA00022729"/>
    </source>
</evidence>
<dbReference type="Proteomes" id="UP000179118">
    <property type="component" value="Unassembled WGS sequence"/>
</dbReference>
<feature type="domain" description="LamG-like jellyroll fold" evidence="4">
    <location>
        <begin position="539"/>
        <end position="674"/>
    </location>
</feature>
<dbReference type="InterPro" id="IPR013320">
    <property type="entry name" value="ConA-like_dom_sf"/>
</dbReference>
<evidence type="ECO:0000313" key="6">
    <source>
        <dbReference type="Proteomes" id="UP000179118"/>
    </source>
</evidence>
<dbReference type="EMBL" id="MHUT01000015">
    <property type="protein sequence ID" value="OHA80749.1"/>
    <property type="molecule type" value="Genomic_DNA"/>
</dbReference>
<reference evidence="5 6" key="1">
    <citation type="journal article" date="2016" name="Nat. Commun.">
        <title>Thousands of microbial genomes shed light on interconnected biogeochemical processes in an aquifer system.</title>
        <authorList>
            <person name="Anantharaman K."/>
            <person name="Brown C.T."/>
            <person name="Hug L.A."/>
            <person name="Sharon I."/>
            <person name="Castelle C.J."/>
            <person name="Probst A.J."/>
            <person name="Thomas B.C."/>
            <person name="Singh A."/>
            <person name="Wilkins M.J."/>
            <person name="Karaoz U."/>
            <person name="Brodie E.L."/>
            <person name="Williams K.H."/>
            <person name="Hubbard S.S."/>
            <person name="Banfield J.F."/>
        </authorList>
    </citation>
    <scope>NUCLEOTIDE SEQUENCE [LARGE SCALE GENOMIC DNA]</scope>
</reference>
<keyword evidence="2" id="KW-1015">Disulfide bond</keyword>
<accession>A0A1G2S7S6</accession>
<evidence type="ECO:0000259" key="4">
    <source>
        <dbReference type="SMART" id="SM00560"/>
    </source>
</evidence>
<evidence type="ECO:0000256" key="3">
    <source>
        <dbReference type="SAM" id="SignalP"/>
    </source>
</evidence>
<feature type="signal peptide" evidence="3">
    <location>
        <begin position="1"/>
        <end position="30"/>
    </location>
</feature>
<evidence type="ECO:0000313" key="5">
    <source>
        <dbReference type="EMBL" id="OHA80749.1"/>
    </source>
</evidence>
<comment type="caution">
    <text evidence="5">The sequence shown here is derived from an EMBL/GenBank/DDBJ whole genome shotgun (WGS) entry which is preliminary data.</text>
</comment>
<dbReference type="Pfam" id="PF13385">
    <property type="entry name" value="Laminin_G_3"/>
    <property type="match status" value="3"/>
</dbReference>
<keyword evidence="1 3" id="KW-0732">Signal</keyword>
<gene>
    <name evidence="5" type="ORF">A3D51_03870</name>
</gene>